<dbReference type="SMART" id="SM00332">
    <property type="entry name" value="PP2Cc"/>
    <property type="match status" value="2"/>
</dbReference>
<dbReference type="AlphaFoldDB" id="A0A7J6NZ25"/>
<comment type="caution">
    <text evidence="3">The sequence shown here is derived from an EMBL/GenBank/DDBJ whole genome shotgun (WGS) entry which is preliminary data.</text>
</comment>
<dbReference type="Gene3D" id="3.60.40.10">
    <property type="entry name" value="PPM-type phosphatase domain"/>
    <property type="match status" value="2"/>
</dbReference>
<dbReference type="EMBL" id="JABANP010000142">
    <property type="protein sequence ID" value="KAF4688780.1"/>
    <property type="molecule type" value="Genomic_DNA"/>
</dbReference>
<dbReference type="InterPro" id="IPR039123">
    <property type="entry name" value="PPTC7"/>
</dbReference>
<dbReference type="Pfam" id="PF07228">
    <property type="entry name" value="SpoIIE"/>
    <property type="match status" value="2"/>
</dbReference>
<reference evidence="3 4" key="1">
    <citation type="submission" date="2020-04" db="EMBL/GenBank/DDBJ databases">
        <title>Perkinsus olseni comparative genomics.</title>
        <authorList>
            <person name="Bogema D.R."/>
        </authorList>
    </citation>
    <scope>NUCLEOTIDE SEQUENCE [LARGE SCALE GENOMIC DNA]</scope>
    <source>
        <strain evidence="3">00978-12</strain>
    </source>
</reference>
<dbReference type="SUPFAM" id="SSF81606">
    <property type="entry name" value="PP2C-like"/>
    <property type="match status" value="2"/>
</dbReference>
<name>A0A7J6NZ25_PEROL</name>
<comment type="catalytic activity">
    <reaction evidence="1">
        <text>O-phospho-L-threonyl-[protein] + H2O = L-threonyl-[protein] + phosphate</text>
        <dbReference type="Rhea" id="RHEA:47004"/>
        <dbReference type="Rhea" id="RHEA-COMP:11060"/>
        <dbReference type="Rhea" id="RHEA-COMP:11605"/>
        <dbReference type="ChEBI" id="CHEBI:15377"/>
        <dbReference type="ChEBI" id="CHEBI:30013"/>
        <dbReference type="ChEBI" id="CHEBI:43474"/>
        <dbReference type="ChEBI" id="CHEBI:61977"/>
        <dbReference type="EC" id="3.1.3.16"/>
    </reaction>
</comment>
<evidence type="ECO:0000256" key="1">
    <source>
        <dbReference type="RuleBase" id="RU366020"/>
    </source>
</evidence>
<dbReference type="OrthoDB" id="60843at2759"/>
<keyword evidence="1" id="KW-0378">Hydrolase</keyword>
<evidence type="ECO:0000313" key="3">
    <source>
        <dbReference type="EMBL" id="KAF4688780.1"/>
    </source>
</evidence>
<comment type="catalytic activity">
    <reaction evidence="1">
        <text>O-phospho-L-seryl-[protein] + H2O = L-seryl-[protein] + phosphate</text>
        <dbReference type="Rhea" id="RHEA:20629"/>
        <dbReference type="Rhea" id="RHEA-COMP:9863"/>
        <dbReference type="Rhea" id="RHEA-COMP:11604"/>
        <dbReference type="ChEBI" id="CHEBI:15377"/>
        <dbReference type="ChEBI" id="CHEBI:29999"/>
        <dbReference type="ChEBI" id="CHEBI:43474"/>
        <dbReference type="ChEBI" id="CHEBI:83421"/>
        <dbReference type="EC" id="3.1.3.16"/>
    </reaction>
</comment>
<dbReference type="InterPro" id="IPR036457">
    <property type="entry name" value="PPM-type-like_dom_sf"/>
</dbReference>
<comment type="cofactor">
    <cofactor evidence="1">
        <name>Mg(2+)</name>
        <dbReference type="ChEBI" id="CHEBI:18420"/>
    </cofactor>
</comment>
<gene>
    <name evidence="3" type="ORF">FOZ60_002446</name>
</gene>
<keyword evidence="1" id="KW-0904">Protein phosphatase</keyword>
<dbReference type="GO" id="GO:0004722">
    <property type="term" value="F:protein serine/threonine phosphatase activity"/>
    <property type="evidence" value="ECO:0007669"/>
    <property type="project" value="UniProtKB-EC"/>
</dbReference>
<protein>
    <recommendedName>
        <fullName evidence="1">Protein phosphatase</fullName>
        <ecNumber evidence="1">3.1.3.16</ecNumber>
    </recommendedName>
</protein>
<dbReference type="PANTHER" id="PTHR12320:SF1">
    <property type="entry name" value="PROTEIN PHOSPHATASE PTC7 HOMOLOG"/>
    <property type="match status" value="1"/>
</dbReference>
<proteinExistence type="inferred from homology"/>
<dbReference type="GO" id="GO:0046872">
    <property type="term" value="F:metal ion binding"/>
    <property type="evidence" value="ECO:0007669"/>
    <property type="project" value="UniProtKB-UniRule"/>
</dbReference>
<dbReference type="PROSITE" id="PS51746">
    <property type="entry name" value="PPM_2"/>
    <property type="match status" value="2"/>
</dbReference>
<comment type="similarity">
    <text evidence="1">Belongs to the PP2C family.</text>
</comment>
<accession>A0A7J6NZ25</accession>
<organism evidence="3 4">
    <name type="scientific">Perkinsus olseni</name>
    <name type="common">Perkinsus atlanticus</name>
    <dbReference type="NCBI Taxonomy" id="32597"/>
    <lineage>
        <taxon>Eukaryota</taxon>
        <taxon>Sar</taxon>
        <taxon>Alveolata</taxon>
        <taxon>Perkinsozoa</taxon>
        <taxon>Perkinsea</taxon>
        <taxon>Perkinsida</taxon>
        <taxon>Perkinsidae</taxon>
        <taxon>Perkinsus</taxon>
    </lineage>
</organism>
<comment type="cofactor">
    <cofactor evidence="1">
        <name>Mn(2+)</name>
        <dbReference type="ChEBI" id="CHEBI:29035"/>
    </cofactor>
</comment>
<dbReference type="PANTHER" id="PTHR12320">
    <property type="entry name" value="PROTEIN PHOSPHATASE 2C"/>
    <property type="match status" value="1"/>
</dbReference>
<feature type="domain" description="PPM-type phosphatase" evidence="2">
    <location>
        <begin position="334"/>
        <end position="597"/>
    </location>
</feature>
<dbReference type="SMART" id="SM00331">
    <property type="entry name" value="PP2C_SIG"/>
    <property type="match status" value="2"/>
</dbReference>
<dbReference type="EC" id="3.1.3.16" evidence="1"/>
<dbReference type="Proteomes" id="UP000541610">
    <property type="component" value="Unassembled WGS sequence"/>
</dbReference>
<keyword evidence="1" id="KW-0464">Manganese</keyword>
<keyword evidence="1" id="KW-0460">Magnesium</keyword>
<sequence length="636" mass="69723">MAAAVLALSGRSSVFTRPLSSFLRANGRFGIVPRASFSTLLRKESSYRFDSSRVVVPHRNKKRGEDASFNSDLYLGVADGVGGWILEGVDSGEYSRLLMHKICNEIREYEKALLRDESGERARCPDPVMAMTRAARHIDLLGSSTCLLCFLDPNTGILNTANVGDSAWMAFRPGTSLGYRSKEQTFAFNAPYQLDRNQRVSSPLRLAQRSKTRLEEGDMVVVASDGLWDNVFDKDVMRVLQKEQDDVHAAATELATMAVNNGRNRYIEGAAMVPSCKEDDVTVVVGRLTRTSEPSNEVAAAARRALARRTSTPLAFRGISSTSRRPNTAGNSSFYQFSASRIVIPNFRKEVGEDASFHSNLYIGVVDGVGGKNVSGVDPARYSRALVHNIVGEITHYEKECLAHQPSTDGGTAAAAFAYRPPDPQAVMARAASRTTDILGSATCLIGFLSPLTGVLHTCNVGDSCFLVYRSNEQKVLYRSKEQLRTFNFPYQIGPATPDLPLQSGVVKKIQLEEGDKVVFATDGLWDNLYDEDVCSIVQGTADNVKLACRTLAEAAYRNSRDKTYFSPFSERAAEFFGHRIHIGGKVDDISIVVADVERRTLSPVLEPHITEVSQNDDCLPCPQTLARLKFSVAAA</sequence>
<evidence type="ECO:0000259" key="2">
    <source>
        <dbReference type="PROSITE" id="PS51746"/>
    </source>
</evidence>
<evidence type="ECO:0000313" key="4">
    <source>
        <dbReference type="Proteomes" id="UP000541610"/>
    </source>
</evidence>
<feature type="domain" description="PPM-type phosphatase" evidence="2">
    <location>
        <begin position="46"/>
        <end position="288"/>
    </location>
</feature>
<dbReference type="InterPro" id="IPR001932">
    <property type="entry name" value="PPM-type_phosphatase-like_dom"/>
</dbReference>
<keyword evidence="1" id="KW-0479">Metal-binding</keyword>